<dbReference type="Gene3D" id="1.25.10.10">
    <property type="entry name" value="Leucine-rich Repeat Variant"/>
    <property type="match status" value="4"/>
</dbReference>
<dbReference type="PANTHER" id="PTHR16216:SF2">
    <property type="entry name" value="DYNEIN AXONEMAL ASSEMBLY FACTOR 5"/>
    <property type="match status" value="1"/>
</dbReference>
<dbReference type="GO" id="GO:0005737">
    <property type="term" value="C:cytoplasm"/>
    <property type="evidence" value="ECO:0007669"/>
    <property type="project" value="UniProtKB-SubCell"/>
</dbReference>
<sequence>MADEEGAFGDHHPRVAELSQALARHLSGLQDAARPARLQALAGLRETVLAQRLPPPVLQEVFGKVLLRPLTRCLADDPAERCRELALELTRHGLSRGTRPAKALPFLMPALARRLCWPRADGEACEELRLGLLQLLGLLLEVCDADALAPYLPEVVCVLRSALLDPYPRAKREGCAAAAACAKAMPEHFHMQSESLIKPLMQAISHQHYRVRVAVIQATGAVIQYGNAKSFDDVFSHLAQRCFDDIPQVREAVISVAGEWLLHLRDRYSYFHKLIPLLLSGLTDEMHENKELALTYWKKVGLQWEKENEDDIKDKLDFYAMPSYYPQGLTRPELGCRELVTRNIFKILPGLCHDITDWVEGTRIKASQLLIILLQHAEDHITQHMELLLRTLYRVCSDGEGTVVRNCVKAAELIGAFVSPAVSLKLIVSDLEKAPMPSYLMVLAAVMQGSPKKVLQPHLVFLANTLSRPEISQRSEEAFYVEQLLCCVQVLINVCQEDCREISLQLTKLLVTITAIPSAGHLHVKLEETINALAEAQRLGGAVDLYRQHIAELMEWVSLTHDHWTCYSPELLQLDVITSQAGPVIGEALQEFMLILQTCLQISRDPRMRLKLFTSLCQLLQKPNETINSQGQFCNYLEMVIKDILAPNLQWQVGRTAAAIRTTAVACLWALICSGLLSPKEMLNVRDALTPQIIATLEEDSKMTRLLSCRIIHALLDSCGKDFELSKMYPELLKRLDDTSHDVRLAAANALTSWFRCINDDEKKALLKANIEVLYQELLVHLDDPDQKIQSVILDVLKEGGTLYPDTLAKEIEAVVHKHRTPTYCDQLLQHLESTGWRYSES</sequence>
<dbReference type="KEGG" id="vko:123025148"/>
<protein>
    <recommendedName>
        <fullName evidence="8">Dynein axonemal assembly factor 5</fullName>
    </recommendedName>
    <alternativeName>
        <fullName evidence="9">HEAT repeat-containing protein 2</fullName>
    </alternativeName>
</protein>
<gene>
    <name evidence="13" type="primary">DNAAF5</name>
</gene>
<evidence type="ECO:0000256" key="9">
    <source>
        <dbReference type="ARBA" id="ARBA00078800"/>
    </source>
</evidence>
<evidence type="ECO:0000256" key="4">
    <source>
        <dbReference type="ARBA" id="ARBA00022794"/>
    </source>
</evidence>
<evidence type="ECO:0000313" key="13">
    <source>
        <dbReference type="Ensembl" id="ENSVKKP00000009799.1"/>
    </source>
</evidence>
<dbReference type="Pfam" id="PF25757">
    <property type="entry name" value="TPR_DNAAF5"/>
    <property type="match status" value="1"/>
</dbReference>
<dbReference type="CTD" id="54919"/>
<feature type="repeat" description="HEAT" evidence="10">
    <location>
        <begin position="728"/>
        <end position="766"/>
    </location>
</feature>
<dbReference type="PROSITE" id="PS50077">
    <property type="entry name" value="HEAT_REPEAT"/>
    <property type="match status" value="1"/>
</dbReference>
<dbReference type="GO" id="GO:0036158">
    <property type="term" value="P:outer dynein arm assembly"/>
    <property type="evidence" value="ECO:0007669"/>
    <property type="project" value="TreeGrafter"/>
</dbReference>
<dbReference type="OMA" id="AFQGPWA"/>
<organism evidence="13 14">
    <name type="scientific">Varanus komodoensis</name>
    <name type="common">Komodo dragon</name>
    <dbReference type="NCBI Taxonomy" id="61221"/>
    <lineage>
        <taxon>Eukaryota</taxon>
        <taxon>Metazoa</taxon>
        <taxon>Chordata</taxon>
        <taxon>Craniata</taxon>
        <taxon>Vertebrata</taxon>
        <taxon>Euteleostomi</taxon>
        <taxon>Lepidosauria</taxon>
        <taxon>Squamata</taxon>
        <taxon>Bifurcata</taxon>
        <taxon>Unidentata</taxon>
        <taxon>Episquamata</taxon>
        <taxon>Toxicofera</taxon>
        <taxon>Anguimorpha</taxon>
        <taxon>Paleoanguimorpha</taxon>
        <taxon>Varanoidea</taxon>
        <taxon>Varanidae</taxon>
        <taxon>Varanus</taxon>
    </lineage>
</organism>
<comment type="similarity">
    <text evidence="6">Belongs to the DNAAF5 family.</text>
</comment>
<evidence type="ECO:0000256" key="6">
    <source>
        <dbReference type="ARBA" id="ARBA00061384"/>
    </source>
</evidence>
<dbReference type="GO" id="GO:0003341">
    <property type="term" value="P:cilium movement"/>
    <property type="evidence" value="ECO:0007669"/>
    <property type="project" value="TreeGrafter"/>
</dbReference>
<evidence type="ECO:0000313" key="14">
    <source>
        <dbReference type="Proteomes" id="UP000694545"/>
    </source>
</evidence>
<dbReference type="Ensembl" id="ENSVKKT00000010045.1">
    <property type="protein sequence ID" value="ENSVKKP00000009799.1"/>
    <property type="gene ID" value="ENSVKKG00000006906.1"/>
</dbReference>
<proteinExistence type="inferred from homology"/>
<evidence type="ECO:0000256" key="3">
    <source>
        <dbReference type="ARBA" id="ARBA00022737"/>
    </source>
</evidence>
<evidence type="ECO:0000256" key="7">
    <source>
        <dbReference type="ARBA" id="ARBA00063859"/>
    </source>
</evidence>
<dbReference type="RefSeq" id="XP_044289593.1">
    <property type="nucleotide sequence ID" value="XM_044433658.1"/>
</dbReference>
<feature type="domain" description="Dynein axonemal assembly factor 5 TPR repeats" evidence="12">
    <location>
        <begin position="29"/>
        <end position="315"/>
    </location>
</feature>
<dbReference type="OrthoDB" id="413572at2759"/>
<comment type="function">
    <text evidence="5">Cytoplasmic protein involved in the delivery of the dynein machinery to the motile cilium. It is required for the assembly of the axonemal dynein inner and outer arms, two structures attached to the peripheral outer doublet A microtubule of the axoneme, that play a crucial role in cilium motility.</text>
</comment>
<feature type="domain" description="Dynein axonemal assembly factor 5 HEAT-repeat" evidence="11">
    <location>
        <begin position="324"/>
        <end position="516"/>
    </location>
</feature>
<dbReference type="Proteomes" id="UP000694545">
    <property type="component" value="Unplaced"/>
</dbReference>
<dbReference type="FunFam" id="1.25.10.10:FF:001106">
    <property type="entry name" value="Dynein, axonemal, assembly factor 5"/>
    <property type="match status" value="1"/>
</dbReference>
<dbReference type="InterPro" id="IPR052623">
    <property type="entry name" value="DAAF5"/>
</dbReference>
<keyword evidence="2" id="KW-0963">Cytoplasm</keyword>
<dbReference type="InterPro" id="IPR056497">
    <property type="entry name" value="HEAT_DAAF5"/>
</dbReference>
<dbReference type="GO" id="GO:0036159">
    <property type="term" value="P:inner dynein arm assembly"/>
    <property type="evidence" value="ECO:0007669"/>
    <property type="project" value="TreeGrafter"/>
</dbReference>
<keyword evidence="3" id="KW-0677">Repeat</keyword>
<dbReference type="GeneID" id="123025148"/>
<keyword evidence="14" id="KW-1185">Reference proteome</keyword>
<evidence type="ECO:0000256" key="5">
    <source>
        <dbReference type="ARBA" id="ARBA00055740"/>
    </source>
</evidence>
<dbReference type="InterPro" id="IPR000357">
    <property type="entry name" value="HEAT"/>
</dbReference>
<dbReference type="InterPro" id="IPR011989">
    <property type="entry name" value="ARM-like"/>
</dbReference>
<evidence type="ECO:0000256" key="10">
    <source>
        <dbReference type="PROSITE-ProRule" id="PRU00103"/>
    </source>
</evidence>
<evidence type="ECO:0000256" key="8">
    <source>
        <dbReference type="ARBA" id="ARBA00073725"/>
    </source>
</evidence>
<accession>A0A8D2J3J0</accession>
<dbReference type="InterPro" id="IPR057978">
    <property type="entry name" value="TPR_DAAF5"/>
</dbReference>
<comment type="subcellular location">
    <subcellularLocation>
        <location evidence="1">Cytoplasm</location>
    </subcellularLocation>
</comment>
<evidence type="ECO:0000256" key="1">
    <source>
        <dbReference type="ARBA" id="ARBA00004496"/>
    </source>
</evidence>
<evidence type="ECO:0000259" key="11">
    <source>
        <dbReference type="Pfam" id="PF24573"/>
    </source>
</evidence>
<dbReference type="Pfam" id="PF02985">
    <property type="entry name" value="HEAT"/>
    <property type="match status" value="1"/>
</dbReference>
<dbReference type="SUPFAM" id="SSF48371">
    <property type="entry name" value="ARM repeat"/>
    <property type="match status" value="1"/>
</dbReference>
<dbReference type="PANTHER" id="PTHR16216">
    <property type="entry name" value="DYNEIN ASSEMBLY FACTOR 5, AXONEMAL"/>
    <property type="match status" value="1"/>
</dbReference>
<evidence type="ECO:0000256" key="2">
    <source>
        <dbReference type="ARBA" id="ARBA00022490"/>
    </source>
</evidence>
<dbReference type="InterPro" id="IPR016024">
    <property type="entry name" value="ARM-type_fold"/>
</dbReference>
<reference evidence="13" key="2">
    <citation type="submission" date="2025-09" db="UniProtKB">
        <authorList>
            <consortium name="Ensembl"/>
        </authorList>
    </citation>
    <scope>IDENTIFICATION</scope>
</reference>
<evidence type="ECO:0000259" key="12">
    <source>
        <dbReference type="Pfam" id="PF25757"/>
    </source>
</evidence>
<name>A0A8D2J3J0_VARKO</name>
<reference evidence="13" key="1">
    <citation type="submission" date="2025-08" db="UniProtKB">
        <authorList>
            <consortium name="Ensembl"/>
        </authorList>
    </citation>
    <scope>IDENTIFICATION</scope>
</reference>
<comment type="subunit">
    <text evidence="7">Interacts with DNAI2; probably involved in outer arm dynein assembly.</text>
</comment>
<dbReference type="AlphaFoldDB" id="A0A8D2J3J0"/>
<keyword evidence="4" id="KW-0970">Cilium biogenesis/degradation</keyword>
<dbReference type="InterPro" id="IPR021133">
    <property type="entry name" value="HEAT_type_2"/>
</dbReference>
<dbReference type="GO" id="GO:0045505">
    <property type="term" value="F:dynein intermediate chain binding"/>
    <property type="evidence" value="ECO:0007669"/>
    <property type="project" value="TreeGrafter"/>
</dbReference>
<dbReference type="Pfam" id="PF24573">
    <property type="entry name" value="HEAT_DAAF5"/>
    <property type="match status" value="1"/>
</dbReference>